<keyword evidence="2" id="KW-0342">GTP-binding</keyword>
<dbReference type="InterPro" id="IPR001806">
    <property type="entry name" value="Small_GTPase"/>
</dbReference>
<dbReference type="SUPFAM" id="SSF52540">
    <property type="entry name" value="P-loop containing nucleoside triphosphate hydrolases"/>
    <property type="match status" value="1"/>
</dbReference>
<evidence type="ECO:0000256" key="1">
    <source>
        <dbReference type="ARBA" id="ARBA00022741"/>
    </source>
</evidence>
<dbReference type="InterPro" id="IPR027417">
    <property type="entry name" value="P-loop_NTPase"/>
</dbReference>
<proteinExistence type="predicted"/>
<feature type="region of interest" description="Disordered" evidence="3">
    <location>
        <begin position="110"/>
        <end position="137"/>
    </location>
</feature>
<reference evidence="4" key="2">
    <citation type="submission" date="2025-08" db="UniProtKB">
        <authorList>
            <consortium name="Ensembl"/>
        </authorList>
    </citation>
    <scope>IDENTIFICATION</scope>
    <source>
        <strain evidence="4">breed Abyssinian</strain>
    </source>
</reference>
<gene>
    <name evidence="4" type="primary">RND1</name>
</gene>
<dbReference type="NCBIfam" id="TIGR00231">
    <property type="entry name" value="small_GTP"/>
    <property type="match status" value="1"/>
</dbReference>
<keyword evidence="1" id="KW-0547">Nucleotide-binding</keyword>
<reference evidence="4 5" key="1">
    <citation type="submission" date="2021-02" db="EMBL/GenBank/DDBJ databases">
        <title>Safari Cat Assemblies.</title>
        <authorList>
            <person name="Bredemeyer K.R."/>
            <person name="Murphy W.J."/>
        </authorList>
    </citation>
    <scope>NUCLEOTIDE SEQUENCE [LARGE SCALE GENOMIC DNA]</scope>
</reference>
<dbReference type="Gene3D" id="3.40.50.300">
    <property type="entry name" value="P-loop containing nucleotide triphosphate hydrolases"/>
    <property type="match status" value="1"/>
</dbReference>
<dbReference type="Proteomes" id="UP000823872">
    <property type="component" value="Chromosome B4"/>
</dbReference>
<reference evidence="4" key="3">
    <citation type="submission" date="2025-09" db="UniProtKB">
        <authorList>
            <consortium name="Ensembl"/>
        </authorList>
    </citation>
    <scope>IDENTIFICATION</scope>
    <source>
        <strain evidence="4">breed Abyssinian</strain>
    </source>
</reference>
<accession>A0ABI8AFC8</accession>
<dbReference type="PROSITE" id="PS51419">
    <property type="entry name" value="RAB"/>
    <property type="match status" value="1"/>
</dbReference>
<dbReference type="Pfam" id="PF00071">
    <property type="entry name" value="Ras"/>
    <property type="match status" value="1"/>
</dbReference>
<dbReference type="SMART" id="SM00173">
    <property type="entry name" value="RAS"/>
    <property type="match status" value="1"/>
</dbReference>
<dbReference type="InterPro" id="IPR003578">
    <property type="entry name" value="Small_GTPase_Rho"/>
</dbReference>
<dbReference type="GeneTree" id="ENSGT00940000158666"/>
<dbReference type="SMART" id="SM00174">
    <property type="entry name" value="RHO"/>
    <property type="match status" value="1"/>
</dbReference>
<protein>
    <submittedName>
        <fullName evidence="4">Rho family GTPase 1</fullName>
    </submittedName>
</protein>
<name>A0ABI8AFC8_FELCA</name>
<dbReference type="PRINTS" id="PR00449">
    <property type="entry name" value="RASTRNSFRMNG"/>
</dbReference>
<keyword evidence="5" id="KW-1185">Reference proteome</keyword>
<dbReference type="Ensembl" id="ENSFCTT00005084755.1">
    <property type="protein sequence ID" value="ENSFCTP00005057939.1"/>
    <property type="gene ID" value="ENSFCTG00005030368.1"/>
</dbReference>
<dbReference type="InterPro" id="IPR005225">
    <property type="entry name" value="Small_GTP-bd"/>
</dbReference>
<evidence type="ECO:0000313" key="5">
    <source>
        <dbReference type="Proteomes" id="UP000823872"/>
    </source>
</evidence>
<dbReference type="PROSITE" id="PS51420">
    <property type="entry name" value="RHO"/>
    <property type="match status" value="1"/>
</dbReference>
<sequence length="365" mass="40138">MASLLLTLIDGHSRPLILLHVPSPFLIQMQTAWESPCRGSNGAALREREGKKRALTQISPPLAAGGDPTSGIGLDRARLLLRLAQPERYKVAVPASFPFGGRRGSRPSFCAERPPGATLSSLNRSPSPAEATVMKERRPPQPVVARCKLVLVGDVQCGKTAMLQVLAKDCYPETYVPTVFENYTACLETEEQRVELSLWDTSGSPYYDNVRPLCYSDSDAVLLCFDISRPETVDSALKKWRTEILDYCPSTRVLLIGCKTDLRTDLSTLMELSHQKQAPISYEQGCAIAKQLGAEIYLEGSAFTSEKSIHSIFRTASTVCLNKPSPVPPKSPVRSLSKRLLHLPSRSELISSTFKKEKAKSCSIM</sequence>
<dbReference type="SMART" id="SM00175">
    <property type="entry name" value="RAB"/>
    <property type="match status" value="1"/>
</dbReference>
<evidence type="ECO:0000256" key="3">
    <source>
        <dbReference type="SAM" id="MobiDB-lite"/>
    </source>
</evidence>
<evidence type="ECO:0000256" key="2">
    <source>
        <dbReference type="ARBA" id="ARBA00023134"/>
    </source>
</evidence>
<dbReference type="PANTHER" id="PTHR24072">
    <property type="entry name" value="RHO FAMILY GTPASE"/>
    <property type="match status" value="1"/>
</dbReference>
<organism evidence="4 5">
    <name type="scientific">Felis catus</name>
    <name type="common">Cat</name>
    <name type="synonym">Felis silvestris catus</name>
    <dbReference type="NCBI Taxonomy" id="9685"/>
    <lineage>
        <taxon>Eukaryota</taxon>
        <taxon>Metazoa</taxon>
        <taxon>Chordata</taxon>
        <taxon>Craniata</taxon>
        <taxon>Vertebrata</taxon>
        <taxon>Euteleostomi</taxon>
        <taxon>Mammalia</taxon>
        <taxon>Eutheria</taxon>
        <taxon>Laurasiatheria</taxon>
        <taxon>Carnivora</taxon>
        <taxon>Feliformia</taxon>
        <taxon>Felidae</taxon>
        <taxon>Felinae</taxon>
        <taxon>Felis</taxon>
    </lineage>
</organism>
<evidence type="ECO:0000313" key="4">
    <source>
        <dbReference type="Ensembl" id="ENSFCTP00005057939.1"/>
    </source>
</evidence>
<dbReference type="PROSITE" id="PS51421">
    <property type="entry name" value="RAS"/>
    <property type="match status" value="1"/>
</dbReference>